<feature type="region of interest" description="Disordered" evidence="1">
    <location>
        <begin position="488"/>
        <end position="509"/>
    </location>
</feature>
<evidence type="ECO:0000256" key="1">
    <source>
        <dbReference type="SAM" id="MobiDB-lite"/>
    </source>
</evidence>
<name>A0A9Q8ZAL2_CURCL</name>
<dbReference type="AlphaFoldDB" id="A0A9Q8ZAL2"/>
<dbReference type="VEuPathDB" id="FungiDB:yc1106_04107"/>
<keyword evidence="2" id="KW-0472">Membrane</keyword>
<dbReference type="PANTHER" id="PTHR23244">
    <property type="entry name" value="KELCH REPEAT DOMAIN"/>
    <property type="match status" value="1"/>
</dbReference>
<feature type="compositionally biased region" description="Basic and acidic residues" evidence="1">
    <location>
        <begin position="716"/>
        <end position="730"/>
    </location>
</feature>
<keyword evidence="2" id="KW-1133">Transmembrane helix</keyword>
<organism evidence="4 5">
    <name type="scientific">Curvularia clavata</name>
    <dbReference type="NCBI Taxonomy" id="95742"/>
    <lineage>
        <taxon>Eukaryota</taxon>
        <taxon>Fungi</taxon>
        <taxon>Dikarya</taxon>
        <taxon>Ascomycota</taxon>
        <taxon>Pezizomycotina</taxon>
        <taxon>Dothideomycetes</taxon>
        <taxon>Pleosporomycetidae</taxon>
        <taxon>Pleosporales</taxon>
        <taxon>Pleosporineae</taxon>
        <taxon>Pleosporaceae</taxon>
        <taxon>Curvularia</taxon>
    </lineage>
</organism>
<evidence type="ECO:0008006" key="6">
    <source>
        <dbReference type="Google" id="ProtNLM"/>
    </source>
</evidence>
<protein>
    <recommendedName>
        <fullName evidence="6">Kelch repeat protein</fullName>
    </recommendedName>
</protein>
<keyword evidence="3" id="KW-0732">Signal</keyword>
<evidence type="ECO:0000313" key="4">
    <source>
        <dbReference type="EMBL" id="USP76833.1"/>
    </source>
</evidence>
<dbReference type="Gene3D" id="2.120.10.80">
    <property type="entry name" value="Kelch-type beta propeller"/>
    <property type="match status" value="1"/>
</dbReference>
<evidence type="ECO:0000256" key="2">
    <source>
        <dbReference type="SAM" id="Phobius"/>
    </source>
</evidence>
<evidence type="ECO:0000256" key="3">
    <source>
        <dbReference type="SAM" id="SignalP"/>
    </source>
</evidence>
<evidence type="ECO:0000313" key="5">
    <source>
        <dbReference type="Proteomes" id="UP001056012"/>
    </source>
</evidence>
<feature type="compositionally biased region" description="Low complexity" evidence="1">
    <location>
        <begin position="489"/>
        <end position="507"/>
    </location>
</feature>
<feature type="compositionally biased region" description="Basic and acidic residues" evidence="1">
    <location>
        <begin position="682"/>
        <end position="706"/>
    </location>
</feature>
<feature type="chain" id="PRO_5040359863" description="Kelch repeat protein" evidence="3">
    <location>
        <begin position="33"/>
        <end position="730"/>
    </location>
</feature>
<dbReference type="InterPro" id="IPR015915">
    <property type="entry name" value="Kelch-typ_b-propeller"/>
</dbReference>
<dbReference type="Proteomes" id="UP001056012">
    <property type="component" value="Chromosome 3"/>
</dbReference>
<feature type="transmembrane region" description="Helical" evidence="2">
    <location>
        <begin position="517"/>
        <end position="539"/>
    </location>
</feature>
<feature type="signal peptide" evidence="3">
    <location>
        <begin position="1"/>
        <end position="32"/>
    </location>
</feature>
<sequence>MAFMIARLLRSIQAGLLCLILSSVYTPRTVRAQAEKNFTLNPVTNFCQRWWSQSVVKNDILYIDGGLQKWNGTNVTSPILGTNGWMITIPLNVTWDWQVNIAVNAEAKNVKGPSTGQLPPSLIRGHMFHGPLDQPSVYRYGGTTYMGNMSFETFIWPDNSVYGLWSYTYGAGYPWARYTRDRDSPQLPNHGAAAEAIDQGLGFYLNGQIDWGSNSKTADIFPKTLDSYTPLEGMIVLDLETQSGKNISTSGLRDGVPRVGGTMEYFGSIGAMGVLVALGGQVQPSLASPFFANSSSGSLIDFTMVDVFDIDSYLQKPETNGTWYSQNTTGDIPEPRVDFCTAAISSADNSSHHIYLYGGYNPITNAAYDDVFVLTLPSFTWTNVWPLGESPRWGHKCHVVGKRQMITVGGNTPLNECDWEVKGVAVWDLTIMQWGSVFVADALDFQVPRQLQNATGGNENGNATIKEPASGWTNQGLKTVFATQRRVAPSGNTTTGNSPSGNNSSTPASKSKINTGAIAGGVGGGIGALIVIGLVAFYYRRYRKRHGPHELADNSASADQASYFPKTKFELHAINENSPAELYGHEIRELETPRQAVEADPLSSPRGAELSGTTTAPEAVHGVPIVRTPGDDLPVLPEYVPGLRRPRRERRSASVASNEEQGDETGPGNTNIHGEENVIQGKNEEGEHTTEKKSEETKNNEEKKSQSGENAGEPRSQVEERDENKKRESE</sequence>
<gene>
    <name evidence="4" type="ORF">yc1106_04107</name>
</gene>
<reference evidence="4" key="1">
    <citation type="submission" date="2021-12" db="EMBL/GenBank/DDBJ databases">
        <title>Curvularia clavata genome.</title>
        <authorList>
            <person name="Cao Y."/>
        </authorList>
    </citation>
    <scope>NUCLEOTIDE SEQUENCE</scope>
    <source>
        <strain evidence="4">Yc1106</strain>
    </source>
</reference>
<dbReference type="OrthoDB" id="10251809at2759"/>
<keyword evidence="5" id="KW-1185">Reference proteome</keyword>
<keyword evidence="2" id="KW-0812">Transmembrane</keyword>
<dbReference type="PANTHER" id="PTHR23244:SF497">
    <property type="entry name" value="WALL ANCHORED PROTEIN, PUTATIVE-RELATED"/>
    <property type="match status" value="1"/>
</dbReference>
<dbReference type="EMBL" id="CP089276">
    <property type="protein sequence ID" value="USP76833.1"/>
    <property type="molecule type" value="Genomic_DNA"/>
</dbReference>
<accession>A0A9Q8ZAL2</accession>
<feature type="region of interest" description="Disordered" evidence="1">
    <location>
        <begin position="594"/>
        <end position="730"/>
    </location>
</feature>
<dbReference type="SUPFAM" id="SSF117281">
    <property type="entry name" value="Kelch motif"/>
    <property type="match status" value="1"/>
</dbReference>
<proteinExistence type="predicted"/>